<dbReference type="VEuPathDB" id="FungiDB:HMPREF1120_05027"/>
<dbReference type="GeneID" id="20309666"/>
<dbReference type="InParanoid" id="H6BZA7"/>
<organism evidence="1 2">
    <name type="scientific">Exophiala dermatitidis (strain ATCC 34100 / CBS 525.76 / NIH/UT8656)</name>
    <name type="common">Black yeast</name>
    <name type="synonym">Wangiella dermatitidis</name>
    <dbReference type="NCBI Taxonomy" id="858893"/>
    <lineage>
        <taxon>Eukaryota</taxon>
        <taxon>Fungi</taxon>
        <taxon>Dikarya</taxon>
        <taxon>Ascomycota</taxon>
        <taxon>Pezizomycotina</taxon>
        <taxon>Eurotiomycetes</taxon>
        <taxon>Chaetothyriomycetidae</taxon>
        <taxon>Chaetothyriales</taxon>
        <taxon>Herpotrichiellaceae</taxon>
        <taxon>Exophiala</taxon>
    </lineage>
</organism>
<dbReference type="Proteomes" id="UP000007304">
    <property type="component" value="Unassembled WGS sequence"/>
</dbReference>
<dbReference type="RefSeq" id="XP_009157431.1">
    <property type="nucleotide sequence ID" value="XM_009159183.1"/>
</dbReference>
<keyword evidence="2" id="KW-1185">Reference proteome</keyword>
<protein>
    <submittedName>
        <fullName evidence="1">Uncharacterized protein</fullName>
    </submittedName>
</protein>
<gene>
    <name evidence="1" type="ORF">HMPREF1120_05027</name>
</gene>
<evidence type="ECO:0000313" key="1">
    <source>
        <dbReference type="EMBL" id="EHY56970.1"/>
    </source>
</evidence>
<dbReference type="AlphaFoldDB" id="H6BZA7"/>
<dbReference type="EMBL" id="JH226133">
    <property type="protein sequence ID" value="EHY56970.1"/>
    <property type="molecule type" value="Genomic_DNA"/>
</dbReference>
<dbReference type="HOGENOM" id="CLU_2026744_0_0_1"/>
<proteinExistence type="predicted"/>
<reference evidence="1" key="1">
    <citation type="submission" date="2011-07" db="EMBL/GenBank/DDBJ databases">
        <title>The Genome Sequence of Exophiala (Wangiella) dermatitidis NIH/UT8656.</title>
        <authorList>
            <consortium name="The Broad Institute Genome Sequencing Platform"/>
            <person name="Cuomo C."/>
            <person name="Wang Z."/>
            <person name="Hunicke-Smith S."/>
            <person name="Szanislo P.J."/>
            <person name="Earl A."/>
            <person name="Young S.K."/>
            <person name="Zeng Q."/>
            <person name="Gargeya S."/>
            <person name="Fitzgerald M."/>
            <person name="Haas B."/>
            <person name="Abouelleil A."/>
            <person name="Alvarado L."/>
            <person name="Arachchi H.M."/>
            <person name="Berlin A."/>
            <person name="Brown A."/>
            <person name="Chapman S.B."/>
            <person name="Chen Z."/>
            <person name="Dunbar C."/>
            <person name="Freedman E."/>
            <person name="Gearin G."/>
            <person name="Gellesch M."/>
            <person name="Goldberg J."/>
            <person name="Griggs A."/>
            <person name="Gujja S."/>
            <person name="Heiman D."/>
            <person name="Howarth C."/>
            <person name="Larson L."/>
            <person name="Lui A."/>
            <person name="MacDonald P.J.P."/>
            <person name="Montmayeur A."/>
            <person name="Murphy C."/>
            <person name="Neiman D."/>
            <person name="Pearson M."/>
            <person name="Priest M."/>
            <person name="Roberts A."/>
            <person name="Saif S."/>
            <person name="Shea T."/>
            <person name="Shenoy N."/>
            <person name="Sisk P."/>
            <person name="Stolte C."/>
            <person name="Sykes S."/>
            <person name="Wortman J."/>
            <person name="Nusbaum C."/>
            <person name="Birren B."/>
        </authorList>
    </citation>
    <scope>NUCLEOTIDE SEQUENCE</scope>
    <source>
        <strain evidence="1">NIH/UT8656</strain>
    </source>
</reference>
<accession>H6BZA7</accession>
<evidence type="ECO:0000313" key="2">
    <source>
        <dbReference type="Proteomes" id="UP000007304"/>
    </source>
</evidence>
<sequence length="122" mass="13702">MLEGLPPSNCVGVVSAYFVVLDTTMLCKRIHPGCFMDQVDPADMVMSFSPFLPTLSLAQSTSACYEIANCVEWSLIVPLSGCLHAYTTGKLRWNALWYLICRTASYVLERVRLTLWTKSRDD</sequence>
<name>H6BZA7_EXODN</name>